<dbReference type="EMBL" id="PFGP01000107">
    <property type="protein sequence ID" value="PIW66198.1"/>
    <property type="molecule type" value="Genomic_DNA"/>
</dbReference>
<sequence length="88" mass="10359">MEKRTFDDEKVPIIAPLKVLDHCTIGKRFGWWSAVTLVESWGRKQVCLYLWQKKGERWGRKQKFAIHNHEEWALISEAVEGFISQLSS</sequence>
<dbReference type="AlphaFoldDB" id="A0A2J0LEC4"/>
<name>A0A2J0LEC4_9BACT</name>
<gene>
    <name evidence="1" type="ORF">COW11_04850</name>
</gene>
<evidence type="ECO:0000313" key="1">
    <source>
        <dbReference type="EMBL" id="PIW66198.1"/>
    </source>
</evidence>
<protein>
    <submittedName>
        <fullName evidence="1">Uncharacterized protein</fullName>
    </submittedName>
</protein>
<dbReference type="Proteomes" id="UP000231267">
    <property type="component" value="Unassembled WGS sequence"/>
</dbReference>
<proteinExistence type="predicted"/>
<evidence type="ECO:0000313" key="2">
    <source>
        <dbReference type="Proteomes" id="UP000231267"/>
    </source>
</evidence>
<accession>A0A2J0LEC4</accession>
<reference evidence="1 2" key="1">
    <citation type="submission" date="2017-09" db="EMBL/GenBank/DDBJ databases">
        <title>Depth-based differentiation of microbial function through sediment-hosted aquifers and enrichment of novel symbionts in the deep terrestrial subsurface.</title>
        <authorList>
            <person name="Probst A.J."/>
            <person name="Ladd B."/>
            <person name="Jarett J.K."/>
            <person name="Geller-Mcgrath D.E."/>
            <person name="Sieber C.M."/>
            <person name="Emerson J.B."/>
            <person name="Anantharaman K."/>
            <person name="Thomas B.C."/>
            <person name="Malmstrom R."/>
            <person name="Stieglmeier M."/>
            <person name="Klingl A."/>
            <person name="Woyke T."/>
            <person name="Ryan C.M."/>
            <person name="Banfield J.F."/>
        </authorList>
    </citation>
    <scope>NUCLEOTIDE SEQUENCE [LARGE SCALE GENOMIC DNA]</scope>
    <source>
        <strain evidence="1">CG12_big_fil_rev_8_21_14_0_65_43_15</strain>
    </source>
</reference>
<comment type="caution">
    <text evidence="1">The sequence shown here is derived from an EMBL/GenBank/DDBJ whole genome shotgun (WGS) entry which is preliminary data.</text>
</comment>
<organism evidence="1 2">
    <name type="scientific">Candidatus Taenaricola geysiri</name>
    <dbReference type="NCBI Taxonomy" id="1974752"/>
    <lineage>
        <taxon>Bacteria</taxon>
        <taxon>Pseudomonadati</taxon>
        <taxon>Candidatus Omnitrophota</taxon>
        <taxon>Candidatus Taenaricola</taxon>
    </lineage>
</organism>